<evidence type="ECO:0000259" key="9">
    <source>
        <dbReference type="Pfam" id="PF03918"/>
    </source>
</evidence>
<dbReference type="GO" id="GO:0005886">
    <property type="term" value="C:plasma membrane"/>
    <property type="evidence" value="ECO:0007669"/>
    <property type="project" value="TreeGrafter"/>
</dbReference>
<protein>
    <recommendedName>
        <fullName evidence="7">Cytochrome c-type biogenesis protein</fullName>
    </recommendedName>
</protein>
<keyword evidence="3 7" id="KW-0479">Metal-binding</keyword>
<proteinExistence type="inferred from homology"/>
<keyword evidence="2 7" id="KW-0349">Heme</keyword>
<keyword evidence="7" id="KW-0812">Transmembrane</keyword>
<evidence type="ECO:0000256" key="3">
    <source>
        <dbReference type="ARBA" id="ARBA00022723"/>
    </source>
</evidence>
<feature type="transmembrane region" description="Helical" evidence="7">
    <location>
        <begin position="43"/>
        <end position="65"/>
    </location>
</feature>
<keyword evidence="6 7" id="KW-0408">Iron</keyword>
<name>A0AAJ0U574_9GAMM</name>
<dbReference type="PANTHER" id="PTHR47870">
    <property type="entry name" value="CYTOCHROME C-TYPE BIOGENESIS PROTEIN CCMH"/>
    <property type="match status" value="1"/>
</dbReference>
<feature type="compositionally biased region" description="Basic and acidic residues" evidence="8">
    <location>
        <begin position="1"/>
        <end position="12"/>
    </location>
</feature>
<evidence type="ECO:0000256" key="4">
    <source>
        <dbReference type="ARBA" id="ARBA00022729"/>
    </source>
</evidence>
<evidence type="ECO:0000256" key="8">
    <source>
        <dbReference type="SAM" id="MobiDB-lite"/>
    </source>
</evidence>
<dbReference type="Pfam" id="PF03918">
    <property type="entry name" value="CcmH"/>
    <property type="match status" value="1"/>
</dbReference>
<evidence type="ECO:0000256" key="7">
    <source>
        <dbReference type="RuleBase" id="RU364112"/>
    </source>
</evidence>
<evidence type="ECO:0000313" key="10">
    <source>
        <dbReference type="EMBL" id="MBK1705025.1"/>
    </source>
</evidence>
<dbReference type="AlphaFoldDB" id="A0AAJ0U574"/>
<organism evidence="10 11">
    <name type="scientific">Halochromatium glycolicum</name>
    <dbReference type="NCBI Taxonomy" id="85075"/>
    <lineage>
        <taxon>Bacteria</taxon>
        <taxon>Pseudomonadati</taxon>
        <taxon>Pseudomonadota</taxon>
        <taxon>Gammaproteobacteria</taxon>
        <taxon>Chromatiales</taxon>
        <taxon>Chromatiaceae</taxon>
        <taxon>Halochromatium</taxon>
    </lineage>
</organism>
<comment type="function">
    <text evidence="7">Possible subunit of a heme lyase.</text>
</comment>
<comment type="similarity">
    <text evidence="1 7">Belongs to the CcmH/CycL/Ccl2/NrfF family.</text>
</comment>
<dbReference type="Gene3D" id="1.10.8.640">
    <property type="entry name" value="Cytochrome C biogenesis protein"/>
    <property type="match status" value="1"/>
</dbReference>
<sequence>MAGRPDDGDRWRLGGHRSALPRPGPPHPPSRGRCRGGPGMTRALLPLGGVPILVCALLLASGAAARVEVYEFDNAKQEARYHKLITELRCLVCQNQNLADSNAELAVDLRRKTYTMVKADKSEREIADFMVARYGEFVLYRPPFNRHTLLLWIGPFVIMVLGVGLLIGTIRRRRDAQPTEIDQAKLEAAAALLETDSDRKPR</sequence>
<keyword evidence="7" id="KW-0472">Membrane</keyword>
<evidence type="ECO:0000313" key="11">
    <source>
        <dbReference type="Proteomes" id="UP001296776"/>
    </source>
</evidence>
<reference evidence="10" key="2">
    <citation type="journal article" date="2020" name="Microorganisms">
        <title>Osmotic Adaptation and Compatible Solute Biosynthesis of Phototrophic Bacteria as Revealed from Genome Analyses.</title>
        <authorList>
            <person name="Imhoff J.F."/>
            <person name="Rahn T."/>
            <person name="Kunzel S."/>
            <person name="Keller A."/>
            <person name="Neulinger S.C."/>
        </authorList>
    </citation>
    <scope>NUCLEOTIDE SEQUENCE</scope>
    <source>
        <strain evidence="10">DSM 11080</strain>
    </source>
</reference>
<keyword evidence="7" id="KW-1133">Transmembrane helix</keyword>
<dbReference type="GO" id="GO:0017004">
    <property type="term" value="P:cytochrome complex assembly"/>
    <property type="evidence" value="ECO:0007669"/>
    <property type="project" value="UniProtKB-KW"/>
</dbReference>
<gene>
    <name evidence="10" type="ORF">CKO40_10845</name>
</gene>
<feature type="domain" description="CcmH/CycL/Ccl2/NrfF N-terminal" evidence="9">
    <location>
        <begin position="54"/>
        <end position="191"/>
    </location>
</feature>
<dbReference type="InterPro" id="IPR051263">
    <property type="entry name" value="C-type_cytochrome_biogenesis"/>
</dbReference>
<keyword evidence="4 7" id="KW-0732">Signal</keyword>
<keyword evidence="5" id="KW-0201">Cytochrome c-type biogenesis</keyword>
<dbReference type="EMBL" id="NRSJ01000017">
    <property type="protein sequence ID" value="MBK1705025.1"/>
    <property type="molecule type" value="Genomic_DNA"/>
</dbReference>
<dbReference type="InterPro" id="IPR005616">
    <property type="entry name" value="CcmH/CycL/Ccl2/NrfF_N"/>
</dbReference>
<feature type="region of interest" description="Disordered" evidence="8">
    <location>
        <begin position="1"/>
        <end position="37"/>
    </location>
</feature>
<dbReference type="PANTHER" id="PTHR47870:SF1">
    <property type="entry name" value="CYTOCHROME C-TYPE BIOGENESIS PROTEIN CCMH"/>
    <property type="match status" value="1"/>
</dbReference>
<comment type="caution">
    <text evidence="10">The sequence shown here is derived from an EMBL/GenBank/DDBJ whole genome shotgun (WGS) entry which is preliminary data.</text>
</comment>
<dbReference type="Proteomes" id="UP001296776">
    <property type="component" value="Unassembled WGS sequence"/>
</dbReference>
<accession>A0AAJ0U574</accession>
<feature type="transmembrane region" description="Helical" evidence="7">
    <location>
        <begin position="149"/>
        <end position="168"/>
    </location>
</feature>
<dbReference type="InterPro" id="IPR038297">
    <property type="entry name" value="CcmH/CycL/NrfF/Ccl2_sf"/>
</dbReference>
<evidence type="ECO:0000256" key="1">
    <source>
        <dbReference type="ARBA" id="ARBA00010342"/>
    </source>
</evidence>
<dbReference type="CDD" id="cd16378">
    <property type="entry name" value="CcmH_N"/>
    <property type="match status" value="1"/>
</dbReference>
<dbReference type="FunFam" id="1.10.8.640:FF:000001">
    <property type="entry name" value="Cytochrome c-type biogenesis protein"/>
    <property type="match status" value="1"/>
</dbReference>
<keyword evidence="11" id="KW-1185">Reference proteome</keyword>
<evidence type="ECO:0000256" key="2">
    <source>
        <dbReference type="ARBA" id="ARBA00022617"/>
    </source>
</evidence>
<evidence type="ECO:0000256" key="6">
    <source>
        <dbReference type="ARBA" id="ARBA00023004"/>
    </source>
</evidence>
<evidence type="ECO:0000256" key="5">
    <source>
        <dbReference type="ARBA" id="ARBA00022748"/>
    </source>
</evidence>
<reference evidence="10" key="1">
    <citation type="submission" date="2017-08" db="EMBL/GenBank/DDBJ databases">
        <authorList>
            <person name="Imhoff J.F."/>
            <person name="Rahn T."/>
            <person name="Kuenzel S."/>
            <person name="Neulinger S.C."/>
        </authorList>
    </citation>
    <scope>NUCLEOTIDE SEQUENCE</scope>
    <source>
        <strain evidence="10">DSM 11080</strain>
    </source>
</reference>
<dbReference type="GO" id="GO:0046872">
    <property type="term" value="F:metal ion binding"/>
    <property type="evidence" value="ECO:0007669"/>
    <property type="project" value="UniProtKB-KW"/>
</dbReference>